<accession>A0A0F8WYR8</accession>
<name>A0A0F8WYR8_9ZZZZ</name>
<sequence length="91" mass="10614">PTHYRAMTYNSYSGRPRGTHLDPWNEENMKALVAQGVPEAYQAHDLMERGKIEYDRYKAWFAELTGDNLENAEQTAEEVRALWAMYNEDEA</sequence>
<reference evidence="1" key="1">
    <citation type="journal article" date="2015" name="Nature">
        <title>Complex archaea that bridge the gap between prokaryotes and eukaryotes.</title>
        <authorList>
            <person name="Spang A."/>
            <person name="Saw J.H."/>
            <person name="Jorgensen S.L."/>
            <person name="Zaremba-Niedzwiedzka K."/>
            <person name="Martijn J."/>
            <person name="Lind A.E."/>
            <person name="van Eijk R."/>
            <person name="Schleper C."/>
            <person name="Guy L."/>
            <person name="Ettema T.J."/>
        </authorList>
    </citation>
    <scope>NUCLEOTIDE SEQUENCE</scope>
</reference>
<feature type="non-terminal residue" evidence="1">
    <location>
        <position position="1"/>
    </location>
</feature>
<dbReference type="EMBL" id="LAZR01062299">
    <property type="protein sequence ID" value="KKK61818.1"/>
    <property type="molecule type" value="Genomic_DNA"/>
</dbReference>
<dbReference type="AlphaFoldDB" id="A0A0F8WYR8"/>
<evidence type="ECO:0000313" key="1">
    <source>
        <dbReference type="EMBL" id="KKK61818.1"/>
    </source>
</evidence>
<organism evidence="1">
    <name type="scientific">marine sediment metagenome</name>
    <dbReference type="NCBI Taxonomy" id="412755"/>
    <lineage>
        <taxon>unclassified sequences</taxon>
        <taxon>metagenomes</taxon>
        <taxon>ecological metagenomes</taxon>
    </lineage>
</organism>
<protein>
    <submittedName>
        <fullName evidence="1">Uncharacterized protein</fullName>
    </submittedName>
</protein>
<comment type="caution">
    <text evidence="1">The sequence shown here is derived from an EMBL/GenBank/DDBJ whole genome shotgun (WGS) entry which is preliminary data.</text>
</comment>
<proteinExistence type="predicted"/>
<gene>
    <name evidence="1" type="ORF">LCGC14_3010560</name>
</gene>